<keyword evidence="2" id="KW-1185">Reference proteome</keyword>
<accession>A0ACC0ZA43</accession>
<comment type="caution">
    <text evidence="1">The sequence shown here is derived from an EMBL/GenBank/DDBJ whole genome shotgun (WGS) entry which is preliminary data.</text>
</comment>
<reference evidence="2" key="1">
    <citation type="journal article" date="2023" name="G3 (Bethesda)">
        <title>Genome assembly and association tests identify interacting loci associated with vigor, precocity, and sex in interspecific pistachio rootstocks.</title>
        <authorList>
            <person name="Palmer W."/>
            <person name="Jacygrad E."/>
            <person name="Sagayaradj S."/>
            <person name="Cavanaugh K."/>
            <person name="Han R."/>
            <person name="Bertier L."/>
            <person name="Beede B."/>
            <person name="Kafkas S."/>
            <person name="Golino D."/>
            <person name="Preece J."/>
            <person name="Michelmore R."/>
        </authorList>
    </citation>
    <scope>NUCLEOTIDE SEQUENCE [LARGE SCALE GENOMIC DNA]</scope>
</reference>
<sequence length="244" mass="27794">MARPAMASTIKAYAVPLTLFLLALYYQLVVLPRSFPPSHYEVLGIKRHSSIEEVKDAYEKLSSKWNSGEEVPSTADFLKVRYAYELLIHPLWKRDYDIYGIDEQLHVLDKVREQHGGDSFSQIDLPLLDAATSDYGDYAFNVITSKDFLSMFKDTKPRLIQAYSDASYRCAQFSNAWKRIGMHSFVIDSALLEGIANTGMVELGEVQLATYLAERKPTGQFFFRNGLMENSPLMQLPIGLRQPY</sequence>
<name>A0ACC0ZA43_9ROSI</name>
<proteinExistence type="predicted"/>
<organism evidence="1 2">
    <name type="scientific">Pistacia integerrima</name>
    <dbReference type="NCBI Taxonomy" id="434235"/>
    <lineage>
        <taxon>Eukaryota</taxon>
        <taxon>Viridiplantae</taxon>
        <taxon>Streptophyta</taxon>
        <taxon>Embryophyta</taxon>
        <taxon>Tracheophyta</taxon>
        <taxon>Spermatophyta</taxon>
        <taxon>Magnoliopsida</taxon>
        <taxon>eudicotyledons</taxon>
        <taxon>Gunneridae</taxon>
        <taxon>Pentapetalae</taxon>
        <taxon>rosids</taxon>
        <taxon>malvids</taxon>
        <taxon>Sapindales</taxon>
        <taxon>Anacardiaceae</taxon>
        <taxon>Pistacia</taxon>
    </lineage>
</organism>
<evidence type="ECO:0000313" key="1">
    <source>
        <dbReference type="EMBL" id="KAJ0048284.1"/>
    </source>
</evidence>
<dbReference type="Proteomes" id="UP001163603">
    <property type="component" value="Chromosome 2"/>
</dbReference>
<evidence type="ECO:0000313" key="2">
    <source>
        <dbReference type="Proteomes" id="UP001163603"/>
    </source>
</evidence>
<gene>
    <name evidence="1" type="ORF">Pint_16145</name>
</gene>
<dbReference type="EMBL" id="CM047737">
    <property type="protein sequence ID" value="KAJ0048284.1"/>
    <property type="molecule type" value="Genomic_DNA"/>
</dbReference>
<protein>
    <submittedName>
        <fullName evidence="1">Uncharacterized protein</fullName>
    </submittedName>
</protein>